<comment type="caution">
    <text evidence="3">The sequence shown here is derived from an EMBL/GenBank/DDBJ whole genome shotgun (WGS) entry which is preliminary data.</text>
</comment>
<dbReference type="PANTHER" id="PTHR34075:SF5">
    <property type="entry name" value="BLR3430 PROTEIN"/>
    <property type="match status" value="1"/>
</dbReference>
<evidence type="ECO:0000259" key="2">
    <source>
        <dbReference type="Pfam" id="PF12172"/>
    </source>
</evidence>
<name>A0A562ZSK5_9BURK</name>
<accession>A0A562ZSK5</accession>
<reference evidence="3 4" key="1">
    <citation type="submission" date="2019-07" db="EMBL/GenBank/DDBJ databases">
        <title>Caenimonas sedimenti sp. nov., isolated from activated sludge.</title>
        <authorList>
            <person name="Xu J."/>
        </authorList>
    </citation>
    <scope>NUCLEOTIDE SEQUENCE [LARGE SCALE GENOMIC DNA]</scope>
    <source>
        <strain evidence="3 4">HX-9-20</strain>
    </source>
</reference>
<dbReference type="Proteomes" id="UP000318199">
    <property type="component" value="Unassembled WGS sequence"/>
</dbReference>
<dbReference type="OrthoDB" id="5514845at2"/>
<dbReference type="Pfam" id="PF01796">
    <property type="entry name" value="OB_ChsH2_C"/>
    <property type="match status" value="1"/>
</dbReference>
<dbReference type="PANTHER" id="PTHR34075">
    <property type="entry name" value="BLR3430 PROTEIN"/>
    <property type="match status" value="1"/>
</dbReference>
<dbReference type="InterPro" id="IPR002878">
    <property type="entry name" value="ChsH2_C"/>
</dbReference>
<organism evidence="3 4">
    <name type="scientific">Caenimonas sedimenti</name>
    <dbReference type="NCBI Taxonomy" id="2596921"/>
    <lineage>
        <taxon>Bacteria</taxon>
        <taxon>Pseudomonadati</taxon>
        <taxon>Pseudomonadota</taxon>
        <taxon>Betaproteobacteria</taxon>
        <taxon>Burkholderiales</taxon>
        <taxon>Comamonadaceae</taxon>
        <taxon>Caenimonas</taxon>
    </lineage>
</organism>
<dbReference type="SUPFAM" id="SSF50249">
    <property type="entry name" value="Nucleic acid-binding proteins"/>
    <property type="match status" value="1"/>
</dbReference>
<sequence>MLEQGEFADYTESFPTPRVTQDALPYWAAVKEGRLLFQRCPACRGAIFPPRSICPMCEAGATPAWEESKGAGSIYSFSVVHRPPSAVWRAHAPYTIGLVRLNEDWFLFTEIEGRPEDMAVDKRVQVAFPEREVALPVFRLVGEDAPR</sequence>
<feature type="domain" description="ChsH2 C-terminal OB-fold" evidence="1">
    <location>
        <begin position="65"/>
        <end position="128"/>
    </location>
</feature>
<evidence type="ECO:0008006" key="5">
    <source>
        <dbReference type="Google" id="ProtNLM"/>
    </source>
</evidence>
<dbReference type="EMBL" id="VOBQ01000008">
    <property type="protein sequence ID" value="TWO71387.1"/>
    <property type="molecule type" value="Genomic_DNA"/>
</dbReference>
<gene>
    <name evidence="3" type="ORF">FN976_10720</name>
</gene>
<keyword evidence="4" id="KW-1185">Reference proteome</keyword>
<protein>
    <recommendedName>
        <fullName evidence="5">Zn-ribbon domain-containing OB-fold protein</fullName>
    </recommendedName>
</protein>
<proteinExistence type="predicted"/>
<dbReference type="InterPro" id="IPR022002">
    <property type="entry name" value="ChsH2_Znr"/>
</dbReference>
<evidence type="ECO:0000313" key="3">
    <source>
        <dbReference type="EMBL" id="TWO71387.1"/>
    </source>
</evidence>
<evidence type="ECO:0000259" key="1">
    <source>
        <dbReference type="Pfam" id="PF01796"/>
    </source>
</evidence>
<evidence type="ECO:0000313" key="4">
    <source>
        <dbReference type="Proteomes" id="UP000318199"/>
    </source>
</evidence>
<dbReference type="InterPro" id="IPR052513">
    <property type="entry name" value="Thioester_dehydratase-like"/>
</dbReference>
<dbReference type="AlphaFoldDB" id="A0A562ZSK5"/>
<dbReference type="RefSeq" id="WP_145892998.1">
    <property type="nucleotide sequence ID" value="NZ_VOBQ01000008.1"/>
</dbReference>
<dbReference type="Pfam" id="PF12172">
    <property type="entry name" value="zf-ChsH2"/>
    <property type="match status" value="1"/>
</dbReference>
<feature type="domain" description="ChsH2 rubredoxin-like zinc ribbon" evidence="2">
    <location>
        <begin position="27"/>
        <end position="60"/>
    </location>
</feature>
<dbReference type="Gene3D" id="6.10.30.10">
    <property type="match status" value="1"/>
</dbReference>
<dbReference type="InterPro" id="IPR012340">
    <property type="entry name" value="NA-bd_OB-fold"/>
</dbReference>